<protein>
    <recommendedName>
        <fullName evidence="5">Chitin-binding type-3 domain-containing protein</fullName>
    </recommendedName>
</protein>
<evidence type="ECO:0000313" key="4">
    <source>
        <dbReference type="Proteomes" id="UP000236655"/>
    </source>
</evidence>
<gene>
    <name evidence="2" type="ORF">CUN60_04025</name>
    <name evidence="3" type="ORF">CUN60_11745</name>
</gene>
<keyword evidence="4" id="KW-1185">Reference proteome</keyword>
<dbReference type="RefSeq" id="WP_102950789.1">
    <property type="nucleotide sequence ID" value="NZ_CP024847.1"/>
</dbReference>
<dbReference type="KEGG" id="nba:CUN60_04025"/>
<dbReference type="Proteomes" id="UP000236655">
    <property type="component" value="Chromosome"/>
</dbReference>
<reference evidence="4" key="1">
    <citation type="submission" date="2017-11" db="EMBL/GenBank/DDBJ databases">
        <authorList>
            <person name="Chan K.G."/>
            <person name="Lee L.S."/>
        </authorList>
    </citation>
    <scope>NUCLEOTIDE SEQUENCE [LARGE SCALE GENOMIC DNA]</scope>
    <source>
        <strain evidence="4">DSM 100970</strain>
    </source>
</reference>
<evidence type="ECO:0008006" key="5">
    <source>
        <dbReference type="Google" id="ProtNLM"/>
    </source>
</evidence>
<keyword evidence="1" id="KW-0732">Signal</keyword>
<reference evidence="3" key="2">
    <citation type="submission" date="2017-11" db="EMBL/GenBank/DDBJ databases">
        <authorList>
            <person name="Han C.G."/>
        </authorList>
    </citation>
    <scope>NUCLEOTIDE SEQUENCE [LARGE SCALE GENOMIC DNA]</scope>
    <source>
        <strain evidence="3">DSM 100970</strain>
    </source>
</reference>
<sequence>MKKLLIALAAIGSVNAFASNINVQLQNNTVCPVSVNGSTVAPGGTGTATINSDGTYAVTEYASYSDGSYHCEIAAGSVLLSTAGNHSGAKEDDSFTLTAIQGSSFSTISNPFGGVLQVDGQSQPLNNASIKLSAGQTHNAVLTVNGGGVIPSSEKPKPVQPDYQYPSVIRATITNNTTCPMMVLGGPTIQAGETARNITLGATSALLEKMDGPTGKCALSATASVYYDRATVTPATNGKVTLEQSPLENKGSYFKISAVSGNQSGSTTSKSAGTFLNHAFNDEVEKNNPAVNIAVGTHINPEPTPQAGVYPEGYPNYKAGDRIKGTDGKTYECKPFPYTGWCNQAPSVYAPGTGTSWSDAWTVVSNSVSVAGAGHSFW</sequence>
<name>A0A2I7N904_9NEIS</name>
<accession>A0A2I7N904</accession>
<dbReference type="EMBL" id="CP024847">
    <property type="protein sequence ID" value="AUR51490.1"/>
    <property type="molecule type" value="Genomic_DNA"/>
</dbReference>
<evidence type="ECO:0000256" key="1">
    <source>
        <dbReference type="SAM" id="SignalP"/>
    </source>
</evidence>
<dbReference type="InterPro" id="IPR051024">
    <property type="entry name" value="GlcNAc_Chitin_IntDeg"/>
</dbReference>
<organism evidence="3 4">
    <name type="scientific">Aquella oligotrophica</name>
    <dbReference type="NCBI Taxonomy" id="2067065"/>
    <lineage>
        <taxon>Bacteria</taxon>
        <taxon>Pseudomonadati</taxon>
        <taxon>Pseudomonadota</taxon>
        <taxon>Betaproteobacteria</taxon>
        <taxon>Neisseriales</taxon>
        <taxon>Neisseriaceae</taxon>
        <taxon>Aquella</taxon>
    </lineage>
</organism>
<evidence type="ECO:0000313" key="3">
    <source>
        <dbReference type="EMBL" id="AUR52938.1"/>
    </source>
</evidence>
<feature type="chain" id="PRO_5015082192" description="Chitin-binding type-3 domain-containing protein" evidence="1">
    <location>
        <begin position="19"/>
        <end position="378"/>
    </location>
</feature>
<proteinExistence type="predicted"/>
<feature type="signal peptide" evidence="1">
    <location>
        <begin position="1"/>
        <end position="18"/>
    </location>
</feature>
<dbReference type="OrthoDB" id="3675244at2"/>
<dbReference type="EMBL" id="CP024847">
    <property type="protein sequence ID" value="AUR52938.1"/>
    <property type="molecule type" value="Genomic_DNA"/>
</dbReference>
<dbReference type="AlphaFoldDB" id="A0A2I7N904"/>
<dbReference type="KEGG" id="nba:CUN60_11745"/>
<dbReference type="PANTHER" id="PTHR34823">
    <property type="entry name" value="GLCNAC-BINDING PROTEIN A"/>
    <property type="match status" value="1"/>
</dbReference>
<dbReference type="PANTHER" id="PTHR34823:SF1">
    <property type="entry name" value="CHITIN-BINDING TYPE-4 DOMAIN-CONTAINING PROTEIN"/>
    <property type="match status" value="1"/>
</dbReference>
<evidence type="ECO:0000313" key="2">
    <source>
        <dbReference type="EMBL" id="AUR51490.1"/>
    </source>
</evidence>